<sequence length="126" mass="15078">MKHTRKMRKLHTQYSLQWSLKVGHHLGTLNHHKAIKLVNVKPTIFHRWMSGKLVAPEVKLDKIKCYAFDAFRKRHRRPASLGLSVAELDEEMIRARYLWKNMLFEQLNMVAKRRFCAALKRRKVCR</sequence>
<name>A0A1G9F9X5_9PROT</name>
<dbReference type="Proteomes" id="UP000198629">
    <property type="component" value="Unassembled WGS sequence"/>
</dbReference>
<dbReference type="OrthoDB" id="8537209at2"/>
<accession>A0A1G9F9X5</accession>
<organism evidence="1 2">
    <name type="scientific">Methylophilus rhizosphaerae</name>
    <dbReference type="NCBI Taxonomy" id="492660"/>
    <lineage>
        <taxon>Bacteria</taxon>
        <taxon>Pseudomonadati</taxon>
        <taxon>Pseudomonadota</taxon>
        <taxon>Betaproteobacteria</taxon>
        <taxon>Nitrosomonadales</taxon>
        <taxon>Methylophilaceae</taxon>
        <taxon>Methylophilus</taxon>
    </lineage>
</organism>
<dbReference type="AlphaFoldDB" id="A0A1G9F9X5"/>
<dbReference type="EMBL" id="FNFX01000006">
    <property type="protein sequence ID" value="SDK85176.1"/>
    <property type="molecule type" value="Genomic_DNA"/>
</dbReference>
<reference evidence="2" key="1">
    <citation type="submission" date="2016-10" db="EMBL/GenBank/DDBJ databases">
        <authorList>
            <person name="Varghese N."/>
            <person name="Submissions S."/>
        </authorList>
    </citation>
    <scope>NUCLEOTIDE SEQUENCE [LARGE SCALE GENOMIC DNA]</scope>
    <source>
        <strain evidence="2">CBMB127</strain>
    </source>
</reference>
<protein>
    <submittedName>
        <fullName evidence="1">Uncharacterized protein</fullName>
    </submittedName>
</protein>
<keyword evidence="2" id="KW-1185">Reference proteome</keyword>
<dbReference type="RefSeq" id="WP_143001375.1">
    <property type="nucleotide sequence ID" value="NZ_FNFX01000006.1"/>
</dbReference>
<evidence type="ECO:0000313" key="1">
    <source>
        <dbReference type="EMBL" id="SDK85176.1"/>
    </source>
</evidence>
<gene>
    <name evidence="1" type="ORF">SAMN05192566_2664</name>
</gene>
<proteinExistence type="predicted"/>
<evidence type="ECO:0000313" key="2">
    <source>
        <dbReference type="Proteomes" id="UP000198629"/>
    </source>
</evidence>